<gene>
    <name evidence="1" type="ORF">FVR03_08915</name>
</gene>
<keyword evidence="2" id="KW-1185">Reference proteome</keyword>
<accession>A0A5C8KBL9</accession>
<dbReference type="OrthoDB" id="9859220at2"/>
<reference evidence="1 2" key="1">
    <citation type="submission" date="2019-08" db="EMBL/GenBank/DDBJ databases">
        <authorList>
            <person name="Shi S."/>
        </authorList>
    </citation>
    <scope>NUCLEOTIDE SEQUENCE [LARGE SCALE GENOMIC DNA]</scope>
    <source>
        <strain evidence="1 2">GY10130</strain>
    </source>
</reference>
<dbReference type="EMBL" id="VRTY01000027">
    <property type="protein sequence ID" value="TXK47657.1"/>
    <property type="molecule type" value="Genomic_DNA"/>
</dbReference>
<dbReference type="Proteomes" id="UP000321926">
    <property type="component" value="Unassembled WGS sequence"/>
</dbReference>
<organism evidence="1 2">
    <name type="scientific">Pontibacter qinzhouensis</name>
    <dbReference type="NCBI Taxonomy" id="2603253"/>
    <lineage>
        <taxon>Bacteria</taxon>
        <taxon>Pseudomonadati</taxon>
        <taxon>Bacteroidota</taxon>
        <taxon>Cytophagia</taxon>
        <taxon>Cytophagales</taxon>
        <taxon>Hymenobacteraceae</taxon>
        <taxon>Pontibacter</taxon>
    </lineage>
</organism>
<dbReference type="AlphaFoldDB" id="A0A5C8KBL9"/>
<evidence type="ECO:0000313" key="2">
    <source>
        <dbReference type="Proteomes" id="UP000321926"/>
    </source>
</evidence>
<protein>
    <submittedName>
        <fullName evidence="1">Uncharacterized protein</fullName>
    </submittedName>
</protein>
<sequence>MSKLYTTIILLEDYPDKFENTKARDISILPTLYAEATTGLGLDINFEQIEILKVETEEHGSSPLEVKVKWQIKPSVQAG</sequence>
<dbReference type="RefSeq" id="WP_147921400.1">
    <property type="nucleotide sequence ID" value="NZ_VRTY01000027.1"/>
</dbReference>
<comment type="caution">
    <text evidence="1">The sequence shown here is derived from an EMBL/GenBank/DDBJ whole genome shotgun (WGS) entry which is preliminary data.</text>
</comment>
<proteinExistence type="predicted"/>
<name>A0A5C8KBL9_9BACT</name>
<evidence type="ECO:0000313" key="1">
    <source>
        <dbReference type="EMBL" id="TXK47657.1"/>
    </source>
</evidence>